<evidence type="ECO:0000256" key="3">
    <source>
        <dbReference type="ARBA" id="ARBA00022452"/>
    </source>
</evidence>
<dbReference type="NCBIfam" id="TIGR04056">
    <property type="entry name" value="OMP_RagA_SusC"/>
    <property type="match status" value="1"/>
</dbReference>
<dbReference type="Gene3D" id="2.60.40.1120">
    <property type="entry name" value="Carboxypeptidase-like, regulatory domain"/>
    <property type="match status" value="1"/>
</dbReference>
<dbReference type="InterPro" id="IPR023997">
    <property type="entry name" value="TonB-dep_OMP_SusC/RagA_CS"/>
</dbReference>
<evidence type="ECO:0000313" key="10">
    <source>
        <dbReference type="EMBL" id="SHK85677.1"/>
    </source>
</evidence>
<dbReference type="SUPFAM" id="SSF49464">
    <property type="entry name" value="Carboxypeptidase regulatory domain-like"/>
    <property type="match status" value="1"/>
</dbReference>
<comment type="subcellular location">
    <subcellularLocation>
        <location evidence="1 7">Cell outer membrane</location>
        <topology evidence="1 7">Multi-pass membrane protein</topology>
    </subcellularLocation>
</comment>
<dbReference type="GO" id="GO:0009279">
    <property type="term" value="C:cell outer membrane"/>
    <property type="evidence" value="ECO:0007669"/>
    <property type="project" value="UniProtKB-SubCell"/>
</dbReference>
<dbReference type="AlphaFoldDB" id="A0A1M6VW24"/>
<dbReference type="Gene3D" id="2.170.130.10">
    <property type="entry name" value="TonB-dependent receptor, plug domain"/>
    <property type="match status" value="1"/>
</dbReference>
<dbReference type="SMART" id="SM00965">
    <property type="entry name" value="STN"/>
    <property type="match status" value="1"/>
</dbReference>
<gene>
    <name evidence="10" type="ORF">SAMN05444266_101384</name>
</gene>
<feature type="domain" description="Secretin/TonB short N-terminal" evidence="9">
    <location>
        <begin position="71"/>
        <end position="123"/>
    </location>
</feature>
<dbReference type="PROSITE" id="PS52016">
    <property type="entry name" value="TONB_DEPENDENT_REC_3"/>
    <property type="match status" value="1"/>
</dbReference>
<keyword evidence="6 7" id="KW-0998">Cell outer membrane</keyword>
<dbReference type="InterPro" id="IPR037066">
    <property type="entry name" value="Plug_dom_sf"/>
</dbReference>
<dbReference type="EMBL" id="FRBL01000001">
    <property type="protein sequence ID" value="SHK85677.1"/>
    <property type="molecule type" value="Genomic_DNA"/>
</dbReference>
<keyword evidence="5 7" id="KW-0472">Membrane</keyword>
<comment type="similarity">
    <text evidence="7">Belongs to the TonB-dependent receptor family.</text>
</comment>
<organism evidence="10 11">
    <name type="scientific">Chitinophaga jiangningensis</name>
    <dbReference type="NCBI Taxonomy" id="1419482"/>
    <lineage>
        <taxon>Bacteria</taxon>
        <taxon>Pseudomonadati</taxon>
        <taxon>Bacteroidota</taxon>
        <taxon>Chitinophagia</taxon>
        <taxon>Chitinophagales</taxon>
        <taxon>Chitinophagaceae</taxon>
        <taxon>Chitinophaga</taxon>
    </lineage>
</organism>
<dbReference type="Pfam" id="PF07715">
    <property type="entry name" value="Plug"/>
    <property type="match status" value="1"/>
</dbReference>
<dbReference type="SUPFAM" id="SSF56935">
    <property type="entry name" value="Porins"/>
    <property type="match status" value="1"/>
</dbReference>
<dbReference type="Proteomes" id="UP000184420">
    <property type="component" value="Unassembled WGS sequence"/>
</dbReference>
<keyword evidence="2 7" id="KW-0813">Transport</keyword>
<name>A0A1M6VW24_9BACT</name>
<evidence type="ECO:0000256" key="1">
    <source>
        <dbReference type="ARBA" id="ARBA00004571"/>
    </source>
</evidence>
<dbReference type="InterPro" id="IPR039426">
    <property type="entry name" value="TonB-dep_rcpt-like"/>
</dbReference>
<dbReference type="Pfam" id="PF13715">
    <property type="entry name" value="CarbopepD_reg_2"/>
    <property type="match status" value="1"/>
</dbReference>
<dbReference type="RefSeq" id="WP_083549235.1">
    <property type="nucleotide sequence ID" value="NZ_FRBL01000001.1"/>
</dbReference>
<dbReference type="InterPro" id="IPR008969">
    <property type="entry name" value="CarboxyPept-like_regulatory"/>
</dbReference>
<keyword evidence="11" id="KW-1185">Reference proteome</keyword>
<protein>
    <submittedName>
        <fullName evidence="10">TonB-linked outer membrane protein, SusC/RagA family</fullName>
    </submittedName>
</protein>
<reference evidence="10 11" key="1">
    <citation type="submission" date="2016-11" db="EMBL/GenBank/DDBJ databases">
        <authorList>
            <person name="Jaros S."/>
            <person name="Januszkiewicz K."/>
            <person name="Wedrychowicz H."/>
        </authorList>
    </citation>
    <scope>NUCLEOTIDE SEQUENCE [LARGE SCALE GENOMIC DNA]</scope>
    <source>
        <strain evidence="10 11">DSM 27406</strain>
    </source>
</reference>
<evidence type="ECO:0000259" key="9">
    <source>
        <dbReference type="SMART" id="SM00965"/>
    </source>
</evidence>
<feature type="signal peptide" evidence="8">
    <location>
        <begin position="1"/>
        <end position="44"/>
    </location>
</feature>
<evidence type="ECO:0000313" key="11">
    <source>
        <dbReference type="Proteomes" id="UP000184420"/>
    </source>
</evidence>
<keyword evidence="8" id="KW-0732">Signal</keyword>
<evidence type="ECO:0000256" key="2">
    <source>
        <dbReference type="ARBA" id="ARBA00022448"/>
    </source>
</evidence>
<dbReference type="InterPro" id="IPR011662">
    <property type="entry name" value="Secretin/TonB_short_N"/>
</dbReference>
<dbReference type="Gene3D" id="2.40.170.20">
    <property type="entry name" value="TonB-dependent receptor, beta-barrel domain"/>
    <property type="match status" value="1"/>
</dbReference>
<keyword evidence="4 7" id="KW-0812">Transmembrane</keyword>
<keyword evidence="3 7" id="KW-1134">Transmembrane beta strand</keyword>
<feature type="chain" id="PRO_5012274506" evidence="8">
    <location>
        <begin position="45"/>
        <end position="1125"/>
    </location>
</feature>
<dbReference type="Pfam" id="PF07660">
    <property type="entry name" value="STN"/>
    <property type="match status" value="1"/>
</dbReference>
<sequence>MKTHLPIKRWLGKCRATSYTTRICRYGLLLLLAISMQTSAGALAQDQPLTVKATNATLETIFGIIRKQSDYLFIFRDENLSKAANRVTLSLEKATIDQVMNKCLEGTSLSYRIVDKTVILIPKKEDNQTQQVVPVSVTGTVQDANTGETLPGVTIGVKGTSAGTITNADGKFELKNVTLPATLNFTFVGFTAQQLVITKAQPINVLLKRESKDMQQVVVIGYGTQKKVDLTGAVGSFKPTDLNARPVLGPDQMMQGRIAGVNVSSGSGTPGGAVRVSIRGIGSISASNEPLYVIDGVPVMPHNAAITNFGESMNPLAELNPNDIESIDVLKDAASASIYGSRATNGVVLITTKSGKKGKGQLTVNTFASMQEVARLNKIQMANSAQYVEVANEAIDNYNNQYGYTPGNSKFIPYIYNPYPGLPETNWMNEVLRKAYTKSVDVAASGGTEKSTYYISAGYLNQQGTIKTNGLEKYMARINLTSEPVKWAKIGANMSLTYSRNNRVPGSNLGSTILGRSLPQRPFDRPYKPNGDYYVGGTSDLVYHNPVQILNEEVAYLDNYRLLGNLFAELKLAKGLTFKTSLGTDLIYTQDYIYYNQKHPYGTGNGRNVDERRLLSNILLENTLSYSTNFGKLKADFLAGQSFQRNMISSSSIDGNGFPAPSFDVLDAAAVINDAGTNLYGNAMESYFARANFAWSDKYLLALSMRTDGSSRFSPQNRYGYFPAVSAGWQVSKEPFWFSPTTDLKIRVSYGATGNQEGVSNYAYQSLTTGGYNYDGKSGISVTTTGNNDLTWEKANQLDAGIDLSLLKGAVEVTLDYFNKKTTNLLYNMPIQGTSGFTSITSNIGSMLNTGVELGLNTNVNLGPVVWNSNFNIAYVKNRITSLIGNTDVLSIGSNRGLKVGEDIGSIWVYKMTGIFQDDKEVPKPLYDIGVRAGDVKYADLNNDGNIDINDRTIVGSSNPDFYGGWNNTFRYRHFDLGVFVNYAVGADVYATWRINAEKLGLSGFNSTLRSVETRWTGPGTSNTTPRAIYNLGYNIYNSSRWLENGSFLRLRSVSLGYNIPTSLLERAHISRLRIYAQADNLWLWTKYSGLDPEVNSNMDPRFLGEDNLILPQPRSFIIGLNLGF</sequence>
<dbReference type="NCBIfam" id="TIGR04057">
    <property type="entry name" value="SusC_RagA_signa"/>
    <property type="match status" value="1"/>
</dbReference>
<evidence type="ECO:0000256" key="4">
    <source>
        <dbReference type="ARBA" id="ARBA00022692"/>
    </source>
</evidence>
<dbReference type="InterPro" id="IPR023996">
    <property type="entry name" value="TonB-dep_OMP_SusC/RagA"/>
</dbReference>
<evidence type="ECO:0000256" key="5">
    <source>
        <dbReference type="ARBA" id="ARBA00023136"/>
    </source>
</evidence>
<evidence type="ECO:0000256" key="8">
    <source>
        <dbReference type="SAM" id="SignalP"/>
    </source>
</evidence>
<accession>A0A1M6VW24</accession>
<dbReference type="STRING" id="1419482.SAMN05444266_101384"/>
<dbReference type="FunFam" id="2.170.130.10:FF:000008">
    <property type="entry name" value="SusC/RagA family TonB-linked outer membrane protein"/>
    <property type="match status" value="1"/>
</dbReference>
<evidence type="ECO:0000256" key="6">
    <source>
        <dbReference type="ARBA" id="ARBA00023237"/>
    </source>
</evidence>
<evidence type="ECO:0000256" key="7">
    <source>
        <dbReference type="PROSITE-ProRule" id="PRU01360"/>
    </source>
</evidence>
<dbReference type="InterPro" id="IPR012910">
    <property type="entry name" value="Plug_dom"/>
</dbReference>
<dbReference type="InterPro" id="IPR036942">
    <property type="entry name" value="Beta-barrel_TonB_sf"/>
</dbReference>
<proteinExistence type="inferred from homology"/>